<evidence type="ECO:0000313" key="2">
    <source>
        <dbReference type="Proteomes" id="UP001271007"/>
    </source>
</evidence>
<protein>
    <submittedName>
        <fullName evidence="1">Uncharacterized protein</fullName>
    </submittedName>
</protein>
<keyword evidence="2" id="KW-1185">Reference proteome</keyword>
<dbReference type="EMBL" id="JAWDJX010000079">
    <property type="protein sequence ID" value="KAK3046798.1"/>
    <property type="molecule type" value="Genomic_DNA"/>
</dbReference>
<organism evidence="1 2">
    <name type="scientific">Extremus antarcticus</name>
    <dbReference type="NCBI Taxonomy" id="702011"/>
    <lineage>
        <taxon>Eukaryota</taxon>
        <taxon>Fungi</taxon>
        <taxon>Dikarya</taxon>
        <taxon>Ascomycota</taxon>
        <taxon>Pezizomycotina</taxon>
        <taxon>Dothideomycetes</taxon>
        <taxon>Dothideomycetidae</taxon>
        <taxon>Mycosphaerellales</taxon>
        <taxon>Extremaceae</taxon>
        <taxon>Extremus</taxon>
    </lineage>
</organism>
<sequence length="186" mass="21332">MCAALFQNVVREYQRRSIDPEEARCNATDAALRNRITRRPRKRQPSECALPFSELLILYVGANLAGYSFHLTEMLPFMSLPSLQCIILGGVRDDDFPDWQANEARPNCPEIYFQQAQSRGRPFLHLPKVSARPARSDSGVSDTLAVLASLNIRFGIGFWLEIVRKVGPVLIWLYHGKMHDWRRMDE</sequence>
<dbReference type="AlphaFoldDB" id="A0AAJ0DB80"/>
<dbReference type="Proteomes" id="UP001271007">
    <property type="component" value="Unassembled WGS sequence"/>
</dbReference>
<reference evidence="1" key="1">
    <citation type="submission" date="2023-04" db="EMBL/GenBank/DDBJ databases">
        <title>Black Yeasts Isolated from many extreme environments.</title>
        <authorList>
            <person name="Coleine C."/>
            <person name="Stajich J.E."/>
            <person name="Selbmann L."/>
        </authorList>
    </citation>
    <scope>NUCLEOTIDE SEQUENCE</scope>
    <source>
        <strain evidence="1">CCFEE 5312</strain>
    </source>
</reference>
<comment type="caution">
    <text evidence="1">The sequence shown here is derived from an EMBL/GenBank/DDBJ whole genome shotgun (WGS) entry which is preliminary data.</text>
</comment>
<name>A0AAJ0DB80_9PEZI</name>
<proteinExistence type="predicted"/>
<evidence type="ECO:0000313" key="1">
    <source>
        <dbReference type="EMBL" id="KAK3046798.1"/>
    </source>
</evidence>
<gene>
    <name evidence="1" type="ORF">LTR09_011729</name>
</gene>
<accession>A0AAJ0DB80</accession>